<evidence type="ECO:0000313" key="1">
    <source>
        <dbReference type="EMBL" id="PPQ65111.1"/>
    </source>
</evidence>
<dbReference type="OrthoDB" id="2920816at2759"/>
<proteinExistence type="predicted"/>
<keyword evidence="2" id="KW-1185">Reference proteome</keyword>
<sequence>MAGDDGEMELRIEQIGWAQTSSASTYRVDEDLRDAHLAFRRLRNTERLHVVRTYPPIRVVQIETQGWITLDNRRLCLFRTVLDPGTRIPVRVATEEEAQKLRYHLTSQDSSATIVIRANRK</sequence>
<comment type="caution">
    <text evidence="1">The sequence shown here is derived from an EMBL/GenBank/DDBJ whole genome shotgun (WGS) entry which is preliminary data.</text>
</comment>
<organism evidence="1 2">
    <name type="scientific">Panaeolus cyanescens</name>
    <dbReference type="NCBI Taxonomy" id="181874"/>
    <lineage>
        <taxon>Eukaryota</taxon>
        <taxon>Fungi</taxon>
        <taxon>Dikarya</taxon>
        <taxon>Basidiomycota</taxon>
        <taxon>Agaricomycotina</taxon>
        <taxon>Agaricomycetes</taxon>
        <taxon>Agaricomycetidae</taxon>
        <taxon>Agaricales</taxon>
        <taxon>Agaricineae</taxon>
        <taxon>Galeropsidaceae</taxon>
        <taxon>Panaeolus</taxon>
    </lineage>
</organism>
<accession>A0A409VFU2</accession>
<evidence type="ECO:0000313" key="2">
    <source>
        <dbReference type="Proteomes" id="UP000284842"/>
    </source>
</evidence>
<dbReference type="InParanoid" id="A0A409VFU2"/>
<dbReference type="Proteomes" id="UP000284842">
    <property type="component" value="Unassembled WGS sequence"/>
</dbReference>
<reference evidence="1 2" key="1">
    <citation type="journal article" date="2018" name="Evol. Lett.">
        <title>Horizontal gene cluster transfer increased hallucinogenic mushroom diversity.</title>
        <authorList>
            <person name="Reynolds H.T."/>
            <person name="Vijayakumar V."/>
            <person name="Gluck-Thaler E."/>
            <person name="Korotkin H.B."/>
            <person name="Matheny P.B."/>
            <person name="Slot J.C."/>
        </authorList>
    </citation>
    <scope>NUCLEOTIDE SEQUENCE [LARGE SCALE GENOMIC DNA]</scope>
    <source>
        <strain evidence="1 2">2629</strain>
    </source>
</reference>
<name>A0A409VFU2_9AGAR</name>
<protein>
    <submittedName>
        <fullName evidence="1">Uncharacterized protein</fullName>
    </submittedName>
</protein>
<dbReference type="AlphaFoldDB" id="A0A409VFU2"/>
<gene>
    <name evidence="1" type="ORF">CVT24_003072</name>
</gene>
<dbReference type="EMBL" id="NHTK01006076">
    <property type="protein sequence ID" value="PPQ65111.1"/>
    <property type="molecule type" value="Genomic_DNA"/>
</dbReference>